<dbReference type="Proteomes" id="UP000051992">
    <property type="component" value="Unassembled WGS sequence"/>
</dbReference>
<evidence type="ECO:0000256" key="4">
    <source>
        <dbReference type="ARBA" id="ARBA00022692"/>
    </source>
</evidence>
<dbReference type="PATRIC" id="fig|1629.5.peg.54"/>
<evidence type="ECO:0000256" key="6">
    <source>
        <dbReference type="ARBA" id="ARBA00022984"/>
    </source>
</evidence>
<dbReference type="GO" id="GO:0008360">
    <property type="term" value="P:regulation of cell shape"/>
    <property type="evidence" value="ECO:0007669"/>
    <property type="project" value="UniProtKB-KW"/>
</dbReference>
<dbReference type="InterPro" id="IPR018365">
    <property type="entry name" value="Cell_cycle_FtsW-rel_CS"/>
</dbReference>
<evidence type="ECO:0000256" key="12">
    <source>
        <dbReference type="ARBA" id="ARBA00041185"/>
    </source>
</evidence>
<reference evidence="17 18" key="1">
    <citation type="journal article" date="2015" name="Genome Announc.">
        <title>Expanding the biotechnology potential of lactobacilli through comparative genomics of 213 strains and associated genera.</title>
        <authorList>
            <person name="Sun Z."/>
            <person name="Harris H.M."/>
            <person name="McCann A."/>
            <person name="Guo C."/>
            <person name="Argimon S."/>
            <person name="Zhang W."/>
            <person name="Yang X."/>
            <person name="Jeffery I.B."/>
            <person name="Cooney J.C."/>
            <person name="Kagawa T.F."/>
            <person name="Liu W."/>
            <person name="Song Y."/>
            <person name="Salvetti E."/>
            <person name="Wrobel A."/>
            <person name="Rasinkangas P."/>
            <person name="Parkhill J."/>
            <person name="Rea M.C."/>
            <person name="O'Sullivan O."/>
            <person name="Ritari J."/>
            <person name="Douillard F.P."/>
            <person name="Paul Ross R."/>
            <person name="Yang R."/>
            <person name="Briner A.E."/>
            <person name="Felis G.E."/>
            <person name="de Vos W.M."/>
            <person name="Barrangou R."/>
            <person name="Klaenhammer T.R."/>
            <person name="Caufield P.W."/>
            <person name="Cui Y."/>
            <person name="Zhang H."/>
            <person name="O'Toole P.W."/>
        </authorList>
    </citation>
    <scope>NUCLEOTIDE SEQUENCE [LARGE SCALE GENOMIC DNA]</scope>
    <source>
        <strain evidence="17 18">DSM 20410</strain>
    </source>
</reference>
<dbReference type="PANTHER" id="PTHR30474:SF2">
    <property type="entry name" value="PEPTIDOGLYCAN GLYCOSYLTRANSFERASE FTSW-RELATED"/>
    <property type="match status" value="1"/>
</dbReference>
<evidence type="ECO:0000256" key="9">
    <source>
        <dbReference type="ARBA" id="ARBA00032370"/>
    </source>
</evidence>
<dbReference type="GO" id="GO:0009252">
    <property type="term" value="P:peptidoglycan biosynthetic process"/>
    <property type="evidence" value="ECO:0007669"/>
    <property type="project" value="UniProtKB-KW"/>
</dbReference>
<evidence type="ECO:0000256" key="7">
    <source>
        <dbReference type="ARBA" id="ARBA00022989"/>
    </source>
</evidence>
<evidence type="ECO:0000256" key="1">
    <source>
        <dbReference type="ARBA" id="ARBA00004141"/>
    </source>
</evidence>
<evidence type="ECO:0000256" key="13">
    <source>
        <dbReference type="ARBA" id="ARBA00041418"/>
    </source>
</evidence>
<evidence type="ECO:0000256" key="15">
    <source>
        <dbReference type="ARBA" id="ARBA00049902"/>
    </source>
</evidence>
<evidence type="ECO:0000256" key="14">
    <source>
        <dbReference type="ARBA" id="ARBA00044770"/>
    </source>
</evidence>
<evidence type="ECO:0000313" key="17">
    <source>
        <dbReference type="EMBL" id="KRN46791.1"/>
    </source>
</evidence>
<dbReference type="GO" id="GO:0032153">
    <property type="term" value="C:cell division site"/>
    <property type="evidence" value="ECO:0007669"/>
    <property type="project" value="TreeGrafter"/>
</dbReference>
<evidence type="ECO:0000256" key="5">
    <source>
        <dbReference type="ARBA" id="ARBA00022960"/>
    </source>
</evidence>
<name>A0A0R2H9Y1_WEIVI</name>
<accession>A0A0R2H9Y1</accession>
<comment type="catalytic activity">
    <reaction evidence="15">
        <text>[GlcNAc-(1-&gt;4)-Mur2Ac(oyl-L-Ala-gamma-D-Glu-L-Lys-D-Ala-D-Ala)](n)-di-trans,octa-cis-undecaprenyl diphosphate + beta-D-GlcNAc-(1-&gt;4)-Mur2Ac(oyl-L-Ala-gamma-D-Glu-L-Lys-D-Ala-D-Ala)-di-trans,octa-cis-undecaprenyl diphosphate = [GlcNAc-(1-&gt;4)-Mur2Ac(oyl-L-Ala-gamma-D-Glu-L-Lys-D-Ala-D-Ala)](n+1)-di-trans,octa-cis-undecaprenyl diphosphate + di-trans,octa-cis-undecaprenyl diphosphate + H(+)</text>
        <dbReference type="Rhea" id="RHEA:23708"/>
        <dbReference type="Rhea" id="RHEA-COMP:9602"/>
        <dbReference type="Rhea" id="RHEA-COMP:9603"/>
        <dbReference type="ChEBI" id="CHEBI:15378"/>
        <dbReference type="ChEBI" id="CHEBI:58405"/>
        <dbReference type="ChEBI" id="CHEBI:60033"/>
        <dbReference type="ChEBI" id="CHEBI:78435"/>
        <dbReference type="EC" id="2.4.99.28"/>
    </reaction>
</comment>
<dbReference type="EC" id="2.4.99.28" evidence="14"/>
<gene>
    <name evidence="17" type="ORF">IV50_GL000053</name>
</gene>
<evidence type="ECO:0000256" key="8">
    <source>
        <dbReference type="ARBA" id="ARBA00023136"/>
    </source>
</evidence>
<protein>
    <recommendedName>
        <fullName evidence="12">Probable peptidoglycan glycosyltransferase FtsW</fullName>
        <ecNumber evidence="14">2.4.99.28</ecNumber>
    </recommendedName>
    <alternativeName>
        <fullName evidence="13">Cell division protein FtsW</fullName>
    </alternativeName>
    <alternativeName>
        <fullName evidence="10">Cell wall polymerase</fullName>
    </alternativeName>
    <alternativeName>
        <fullName evidence="9">Peptidoglycan polymerase</fullName>
    </alternativeName>
</protein>
<keyword evidence="8" id="KW-0472">Membrane</keyword>
<dbReference type="GO" id="GO:0005886">
    <property type="term" value="C:plasma membrane"/>
    <property type="evidence" value="ECO:0007669"/>
    <property type="project" value="TreeGrafter"/>
</dbReference>
<dbReference type="GO" id="GO:0015648">
    <property type="term" value="F:lipid-linked peptidoglycan transporter activity"/>
    <property type="evidence" value="ECO:0007669"/>
    <property type="project" value="TreeGrafter"/>
</dbReference>
<keyword evidence="18" id="KW-1185">Reference proteome</keyword>
<dbReference type="PANTHER" id="PTHR30474">
    <property type="entry name" value="CELL CYCLE PROTEIN"/>
    <property type="match status" value="1"/>
</dbReference>
<keyword evidence="7" id="KW-1133">Transmembrane helix</keyword>
<keyword evidence="2" id="KW-0328">Glycosyltransferase</keyword>
<evidence type="ECO:0000256" key="3">
    <source>
        <dbReference type="ARBA" id="ARBA00022679"/>
    </source>
</evidence>
<evidence type="ECO:0000256" key="11">
    <source>
        <dbReference type="ARBA" id="ARBA00038053"/>
    </source>
</evidence>
<dbReference type="OrthoDB" id="9812661at2"/>
<dbReference type="InterPro" id="IPR001182">
    <property type="entry name" value="FtsW/RodA"/>
</dbReference>
<sequence>MQVNDSKRQPKQMNGFQAFFQAMRIKFKYLDPWIFCSIVGLMIFGTAMVFTSSTNMATGSATSFFVKQSIFAILSIVILLFLFAIGIPWQKRSYRRAVKYVMIGLVVILAYTRFFGPVTSGARGWLYFFGFGFQPVEYFKIAMILWLAMKFSDVLKYKAGPGRQLTPMLLNWHITLLPVIGMLLDLTMPDVGGFGILLAIAGVMFLAAGVPAVWLCIVVVLIITVLVIMPILIPYLQHLNFMPYQLQRFEAFVNPWSAGDSGHQLINSYYAISNGGIFGRGLGNSIQKLGFLPEPNTDFIMAVVGEELGAISIILVLIVIGIMVWRIVMYGTRTRNMEFCLILYGAAMFIMVQVLINLGGVTGLLPITGVTFPWISYGGSSLLAWGIMMGFVLNIIGRLRLEADRER</sequence>
<keyword evidence="17" id="KW-0131">Cell cycle</keyword>
<dbReference type="GO" id="GO:0008955">
    <property type="term" value="F:peptidoglycan glycosyltransferase activity"/>
    <property type="evidence" value="ECO:0007669"/>
    <property type="project" value="UniProtKB-EC"/>
</dbReference>
<comment type="subcellular location">
    <subcellularLocation>
        <location evidence="1">Membrane</location>
        <topology evidence="1">Multi-pass membrane protein</topology>
    </subcellularLocation>
</comment>
<keyword evidence="17" id="KW-0132">Cell division</keyword>
<dbReference type="PROSITE" id="PS00428">
    <property type="entry name" value="FTSW_RODA_SPOVE"/>
    <property type="match status" value="1"/>
</dbReference>
<evidence type="ECO:0000256" key="10">
    <source>
        <dbReference type="ARBA" id="ARBA00033270"/>
    </source>
</evidence>
<comment type="caution">
    <text evidence="17">The sequence shown here is derived from an EMBL/GenBank/DDBJ whole genome shotgun (WGS) entry which is preliminary data.</text>
</comment>
<keyword evidence="3" id="KW-0808">Transferase</keyword>
<keyword evidence="4" id="KW-0812">Transmembrane</keyword>
<evidence type="ECO:0000256" key="16">
    <source>
        <dbReference type="ARBA" id="ARBA00049966"/>
    </source>
</evidence>
<proteinExistence type="inferred from homology"/>
<dbReference type="GO" id="GO:0051301">
    <property type="term" value="P:cell division"/>
    <property type="evidence" value="ECO:0007669"/>
    <property type="project" value="UniProtKB-KW"/>
</dbReference>
<dbReference type="EMBL" id="JQBM01000001">
    <property type="protein sequence ID" value="KRN46791.1"/>
    <property type="molecule type" value="Genomic_DNA"/>
</dbReference>
<comment type="function">
    <text evidence="16">Peptidoglycan polymerase that is essential for cell division.</text>
</comment>
<comment type="similarity">
    <text evidence="11">Belongs to the SEDS family. FtsW subfamily.</text>
</comment>
<evidence type="ECO:0000313" key="18">
    <source>
        <dbReference type="Proteomes" id="UP000051992"/>
    </source>
</evidence>
<organism evidence="17 18">
    <name type="scientific">Weissella viridescens</name>
    <name type="common">Lactobacillus viridescens</name>
    <dbReference type="NCBI Taxonomy" id="1629"/>
    <lineage>
        <taxon>Bacteria</taxon>
        <taxon>Bacillati</taxon>
        <taxon>Bacillota</taxon>
        <taxon>Bacilli</taxon>
        <taxon>Lactobacillales</taxon>
        <taxon>Lactobacillaceae</taxon>
        <taxon>Weissella</taxon>
    </lineage>
</organism>
<evidence type="ECO:0000256" key="2">
    <source>
        <dbReference type="ARBA" id="ARBA00022676"/>
    </source>
</evidence>
<dbReference type="AlphaFoldDB" id="A0A0R2H9Y1"/>
<dbReference type="Pfam" id="PF01098">
    <property type="entry name" value="FTSW_RODA_SPOVE"/>
    <property type="match status" value="1"/>
</dbReference>
<keyword evidence="6" id="KW-0573">Peptidoglycan synthesis</keyword>
<keyword evidence="5" id="KW-0133">Cell shape</keyword>
<dbReference type="RefSeq" id="WP_057743403.1">
    <property type="nucleotide sequence ID" value="NZ_BJLU01000001.1"/>
</dbReference>